<evidence type="ECO:0000313" key="2">
    <source>
        <dbReference type="EMBL" id="UUV22653.1"/>
    </source>
</evidence>
<dbReference type="PANTHER" id="PTHR36842:SF1">
    <property type="entry name" value="PROTEIN TOLB"/>
    <property type="match status" value="1"/>
</dbReference>
<evidence type="ECO:0000256" key="1">
    <source>
        <dbReference type="SAM" id="SignalP"/>
    </source>
</evidence>
<evidence type="ECO:0000313" key="3">
    <source>
        <dbReference type="Proteomes" id="UP001317001"/>
    </source>
</evidence>
<dbReference type="RefSeq" id="WP_257500567.1">
    <property type="nucleotide sequence ID" value="NZ_CP102382.1"/>
</dbReference>
<organism evidence="2 3">
    <name type="scientific">Paenimyroides aestuarii</name>
    <dbReference type="NCBI Taxonomy" id="2968490"/>
    <lineage>
        <taxon>Bacteria</taxon>
        <taxon>Pseudomonadati</taxon>
        <taxon>Bacteroidota</taxon>
        <taxon>Flavobacteriia</taxon>
        <taxon>Flavobacteriales</taxon>
        <taxon>Flavobacteriaceae</taxon>
        <taxon>Paenimyroides</taxon>
    </lineage>
</organism>
<feature type="signal peptide" evidence="1">
    <location>
        <begin position="1"/>
        <end position="22"/>
    </location>
</feature>
<dbReference type="EMBL" id="CP102382">
    <property type="protein sequence ID" value="UUV22653.1"/>
    <property type="molecule type" value="Genomic_DNA"/>
</dbReference>
<proteinExistence type="predicted"/>
<feature type="chain" id="PRO_5045818374" evidence="1">
    <location>
        <begin position="23"/>
        <end position="311"/>
    </location>
</feature>
<keyword evidence="1" id="KW-0732">Signal</keyword>
<dbReference type="InterPro" id="IPR011042">
    <property type="entry name" value="6-blade_b-propeller_TolB-like"/>
</dbReference>
<keyword evidence="3" id="KW-1185">Reference proteome</keyword>
<name>A0ABY5NVX6_9FLAO</name>
<protein>
    <submittedName>
        <fullName evidence="2">Uncharacterized protein</fullName>
    </submittedName>
</protein>
<gene>
    <name evidence="2" type="ORF">NPX36_06320</name>
</gene>
<sequence length="311" mass="35465">MKKNIKKIVMLLICFTMFNCNSDTKEIGHLVTFDIDPLGNNLVFSWKTDDKTSIYKCDTDGKNVKKILENDSLSYYAPRYSKEGDSIVFIATDYPNSLLTSIGVWNVKENSGKLIVTDSLLKTEAVLSPAGNKLIFLGAKEYGNYSSIGRKAPHGFDIYELNIKNNLIKRLTNFNAYQMNHLNYMQKDKFTFSSFLDGKDGVFLYDDLVKNTSMITFKNDSLKSLNGFSKADYINDTELVYSSYYQVNLVDFRKGTSKKIYKSKSGNHISNLSYSKQLNKLFVSEQKQDLIYALDLDGNLIKTIQLSFENK</sequence>
<accession>A0ABY5NVX6</accession>
<reference evidence="2 3" key="1">
    <citation type="submission" date="2022-08" db="EMBL/GenBank/DDBJ databases">
        <title>Myroides zhujiangensis sp. nov., a novel bacterium isolated from sediment in the Pearl River Estuary.</title>
        <authorList>
            <person name="Cui L."/>
        </authorList>
    </citation>
    <scope>NUCLEOTIDE SEQUENCE [LARGE SCALE GENOMIC DNA]</scope>
    <source>
        <strain evidence="2 3">SCSIO 72103</strain>
    </source>
</reference>
<dbReference type="Proteomes" id="UP001317001">
    <property type="component" value="Chromosome"/>
</dbReference>
<dbReference type="SUPFAM" id="SSF69304">
    <property type="entry name" value="Tricorn protease N-terminal domain"/>
    <property type="match status" value="1"/>
</dbReference>
<dbReference type="Gene3D" id="2.120.10.30">
    <property type="entry name" value="TolB, C-terminal domain"/>
    <property type="match status" value="1"/>
</dbReference>
<dbReference type="PANTHER" id="PTHR36842">
    <property type="entry name" value="PROTEIN TOLB HOMOLOG"/>
    <property type="match status" value="1"/>
</dbReference>